<name>A0ACB9QQL9_9MYRT</name>
<keyword evidence="2" id="KW-1185">Reference proteome</keyword>
<comment type="caution">
    <text evidence="1">The sequence shown here is derived from an EMBL/GenBank/DDBJ whole genome shotgun (WGS) entry which is preliminary data.</text>
</comment>
<protein>
    <submittedName>
        <fullName evidence="1">Uncharacterized protein</fullName>
    </submittedName>
</protein>
<evidence type="ECO:0000313" key="2">
    <source>
        <dbReference type="Proteomes" id="UP001057402"/>
    </source>
</evidence>
<gene>
    <name evidence="1" type="ORF">MLD38_017409</name>
</gene>
<dbReference type="Proteomes" id="UP001057402">
    <property type="component" value="Chromosome 5"/>
</dbReference>
<organism evidence="1 2">
    <name type="scientific">Melastoma candidum</name>
    <dbReference type="NCBI Taxonomy" id="119954"/>
    <lineage>
        <taxon>Eukaryota</taxon>
        <taxon>Viridiplantae</taxon>
        <taxon>Streptophyta</taxon>
        <taxon>Embryophyta</taxon>
        <taxon>Tracheophyta</taxon>
        <taxon>Spermatophyta</taxon>
        <taxon>Magnoliopsida</taxon>
        <taxon>eudicotyledons</taxon>
        <taxon>Gunneridae</taxon>
        <taxon>Pentapetalae</taxon>
        <taxon>rosids</taxon>
        <taxon>malvids</taxon>
        <taxon>Myrtales</taxon>
        <taxon>Melastomataceae</taxon>
        <taxon>Melastomatoideae</taxon>
        <taxon>Melastomateae</taxon>
        <taxon>Melastoma</taxon>
    </lineage>
</organism>
<dbReference type="EMBL" id="CM042884">
    <property type="protein sequence ID" value="KAI4368905.1"/>
    <property type="molecule type" value="Genomic_DNA"/>
</dbReference>
<reference evidence="2" key="1">
    <citation type="journal article" date="2023" name="Front. Plant Sci.">
        <title>Chromosomal-level genome assembly of Melastoma candidum provides insights into trichome evolution.</title>
        <authorList>
            <person name="Zhong Y."/>
            <person name="Wu W."/>
            <person name="Sun C."/>
            <person name="Zou P."/>
            <person name="Liu Y."/>
            <person name="Dai S."/>
            <person name="Zhou R."/>
        </authorList>
    </citation>
    <scope>NUCLEOTIDE SEQUENCE [LARGE SCALE GENOMIC DNA]</scope>
</reference>
<sequence length="548" mass="60906">MDKRVCRDDILHISSRAPPPVVESNPIHEKGRGTTEKSTCLNTWLPSRGVGLYIYIYPTPLPRSNPNYKFPQKFLLILSSSSMATTKTNPTTTTWIRGKCIGRGAFGAVHLAFDRRSGDVFAVKSVDASACLPSQRESLEDEITILRSLPPSPFVVRYLGDDFSRDVDSGLSRNLHLEYLPGGTVADLASYRSGKFSEVDERVLRSRVRCVVDALRHLHGNGIVHCDVKGRNVLVGSEDEVAKLVDFGSAVRAEDLRKSRVVPRGSPLWMAPEVVRGETLGPKSDVWSLGCTVIEMVTGKPAWEDEGIHTLTQIGYSNKLPEFPIQLSDQGHDFLEKCLRRDYADRWSCEQLLTHPFLATDSSNSIAIRGSGYSPRCILEWTDYESEEDEREVPASEPTHGREEAARCVIGGLSSSDGANWEWEGSDWVEARDWESDTDTGGEGTGDWAGAGMEFGNDQEEEFRGEAGSSWQLPPPHHYHYYLPVDVEVDAAADGTCPPTSHSPLPLLLLPLPLLLLLLDSLYSHPNPNYYLTRIYNTYILRPPIPPK</sequence>
<evidence type="ECO:0000313" key="1">
    <source>
        <dbReference type="EMBL" id="KAI4368905.1"/>
    </source>
</evidence>
<proteinExistence type="predicted"/>
<accession>A0ACB9QQL9</accession>